<dbReference type="RefSeq" id="WP_225697417.1">
    <property type="nucleotide sequence ID" value="NZ_JAIXNE010000001.1"/>
</dbReference>
<dbReference type="Proteomes" id="UP001139409">
    <property type="component" value="Unassembled WGS sequence"/>
</dbReference>
<dbReference type="Pfam" id="PF14322">
    <property type="entry name" value="SusD-like_3"/>
    <property type="match status" value="1"/>
</dbReference>
<evidence type="ECO:0000313" key="9">
    <source>
        <dbReference type="Proteomes" id="UP001139409"/>
    </source>
</evidence>
<protein>
    <submittedName>
        <fullName evidence="8">RagB/SusD family nutrient uptake outer membrane protein</fullName>
    </submittedName>
</protein>
<evidence type="ECO:0000313" key="8">
    <source>
        <dbReference type="EMBL" id="MCA6074322.1"/>
    </source>
</evidence>
<comment type="caution">
    <text evidence="8">The sequence shown here is derived from an EMBL/GenBank/DDBJ whole genome shotgun (WGS) entry which is preliminary data.</text>
</comment>
<dbReference type="Pfam" id="PF07980">
    <property type="entry name" value="SusD_RagB"/>
    <property type="match status" value="1"/>
</dbReference>
<dbReference type="InterPro" id="IPR012944">
    <property type="entry name" value="SusD_RagB_dom"/>
</dbReference>
<organism evidence="8 9">
    <name type="scientific">Fulvivirga sedimenti</name>
    <dbReference type="NCBI Taxonomy" id="2879465"/>
    <lineage>
        <taxon>Bacteria</taxon>
        <taxon>Pseudomonadati</taxon>
        <taxon>Bacteroidota</taxon>
        <taxon>Cytophagia</taxon>
        <taxon>Cytophagales</taxon>
        <taxon>Fulvivirgaceae</taxon>
        <taxon>Fulvivirga</taxon>
    </lineage>
</organism>
<keyword evidence="4" id="KW-0472">Membrane</keyword>
<dbReference type="InterPro" id="IPR011990">
    <property type="entry name" value="TPR-like_helical_dom_sf"/>
</dbReference>
<gene>
    <name evidence="8" type="ORF">LDX50_05555</name>
</gene>
<feature type="domain" description="RagB/SusD" evidence="6">
    <location>
        <begin position="350"/>
        <end position="510"/>
    </location>
</feature>
<keyword evidence="5" id="KW-0998">Cell outer membrane</keyword>
<evidence type="ECO:0000256" key="1">
    <source>
        <dbReference type="ARBA" id="ARBA00004442"/>
    </source>
</evidence>
<proteinExistence type="inferred from homology"/>
<comment type="subcellular location">
    <subcellularLocation>
        <location evidence="1">Cell outer membrane</location>
    </subcellularLocation>
</comment>
<evidence type="ECO:0000256" key="4">
    <source>
        <dbReference type="ARBA" id="ARBA00023136"/>
    </source>
</evidence>
<dbReference type="GO" id="GO:0009279">
    <property type="term" value="C:cell outer membrane"/>
    <property type="evidence" value="ECO:0007669"/>
    <property type="project" value="UniProtKB-SubCell"/>
</dbReference>
<reference evidence="8" key="1">
    <citation type="submission" date="2021-09" db="EMBL/GenBank/DDBJ databases">
        <title>Fulvivirga sp. isolated from coastal sediment.</title>
        <authorList>
            <person name="Yu H."/>
        </authorList>
    </citation>
    <scope>NUCLEOTIDE SEQUENCE</scope>
    <source>
        <strain evidence="8">1062</strain>
    </source>
</reference>
<keyword evidence="3" id="KW-0732">Signal</keyword>
<dbReference type="AlphaFoldDB" id="A0A9X1HPC7"/>
<sequence length="513" mass="57727">MKRYLYKTICLIIIMPFAGCLDLNEEPRALLSSNGFYETLDALEVGVNGVYSSFLYGTDEAAQFRFIGSARMYAALTGGDDLTTLAGGSKEEWRQFDQFTKDGNNSAVLWSSWMMPYAVIRAANTVLESANNVNASQEQVDELLAEVHFLRGWSYFWLVRVFGEVPLVTSTEIDPEIGLSPVQDIYDLIIDDFTFAEINLPETQDRNSKPNKYAAKAFLAKVYLTMGGWPLKQTDKYALARDKALEVMNSGLYDLYPDIKTLWDLANEGDNEFIFGFEFCSLNDCGDNRFTSTFGSAPAKPASFLPNSQRRFSDYFIEINFFKNFPEGPRKDAYFLTEVKQPNGSILTWENFNTRHPHLSKFYEGSVPGTPTWEGHPVLTSRNRQLMRYAEVLLIYAEAQAMAGAPDASAYEAINMVKRRAMGLDPDMPDASVDLIPGLSATAFQEAVLDERGWELVGELKRWFDLTRLEKVAEANANKDPRDLPILGSMEPDNYYAPIPAEEVLRNPKLGGN</sequence>
<evidence type="ECO:0000259" key="6">
    <source>
        <dbReference type="Pfam" id="PF07980"/>
    </source>
</evidence>
<dbReference type="InterPro" id="IPR033985">
    <property type="entry name" value="SusD-like_N"/>
</dbReference>
<evidence type="ECO:0000259" key="7">
    <source>
        <dbReference type="Pfam" id="PF14322"/>
    </source>
</evidence>
<evidence type="ECO:0000256" key="2">
    <source>
        <dbReference type="ARBA" id="ARBA00006275"/>
    </source>
</evidence>
<dbReference type="Gene3D" id="1.25.40.390">
    <property type="match status" value="1"/>
</dbReference>
<evidence type="ECO:0000256" key="5">
    <source>
        <dbReference type="ARBA" id="ARBA00023237"/>
    </source>
</evidence>
<dbReference type="SUPFAM" id="SSF48452">
    <property type="entry name" value="TPR-like"/>
    <property type="match status" value="1"/>
</dbReference>
<dbReference type="CDD" id="cd08977">
    <property type="entry name" value="SusD"/>
    <property type="match status" value="1"/>
</dbReference>
<evidence type="ECO:0000256" key="3">
    <source>
        <dbReference type="ARBA" id="ARBA00022729"/>
    </source>
</evidence>
<dbReference type="EMBL" id="JAIXNE010000001">
    <property type="protein sequence ID" value="MCA6074322.1"/>
    <property type="molecule type" value="Genomic_DNA"/>
</dbReference>
<name>A0A9X1HPC7_9BACT</name>
<accession>A0A9X1HPC7</accession>
<comment type="similarity">
    <text evidence="2">Belongs to the SusD family.</text>
</comment>
<feature type="domain" description="SusD-like N-terminal" evidence="7">
    <location>
        <begin position="102"/>
        <end position="224"/>
    </location>
</feature>
<keyword evidence="9" id="KW-1185">Reference proteome</keyword>